<organism evidence="2">
    <name type="scientific">marine metagenome</name>
    <dbReference type="NCBI Taxonomy" id="408172"/>
    <lineage>
        <taxon>unclassified sequences</taxon>
        <taxon>metagenomes</taxon>
        <taxon>ecological metagenomes</taxon>
    </lineage>
</organism>
<feature type="region of interest" description="Disordered" evidence="1">
    <location>
        <begin position="1"/>
        <end position="31"/>
    </location>
</feature>
<accession>A0A382L9C3</accession>
<reference evidence="2" key="1">
    <citation type="submission" date="2018-05" db="EMBL/GenBank/DDBJ databases">
        <authorList>
            <person name="Lanie J.A."/>
            <person name="Ng W.-L."/>
            <person name="Kazmierczak K.M."/>
            <person name="Andrzejewski T.M."/>
            <person name="Davidsen T.M."/>
            <person name="Wayne K.J."/>
            <person name="Tettelin H."/>
            <person name="Glass J.I."/>
            <person name="Rusch D."/>
            <person name="Podicherti R."/>
            <person name="Tsui H.-C.T."/>
            <person name="Winkler M.E."/>
        </authorList>
    </citation>
    <scope>NUCLEOTIDE SEQUENCE</scope>
</reference>
<gene>
    <name evidence="2" type="ORF">METZ01_LOCUS284616</name>
</gene>
<name>A0A382L9C3_9ZZZZ</name>
<evidence type="ECO:0000256" key="1">
    <source>
        <dbReference type="SAM" id="MobiDB-lite"/>
    </source>
</evidence>
<dbReference type="AlphaFoldDB" id="A0A382L9C3"/>
<proteinExistence type="predicted"/>
<dbReference type="EMBL" id="UINC01084787">
    <property type="protein sequence ID" value="SVC31762.1"/>
    <property type="molecule type" value="Genomic_DNA"/>
</dbReference>
<evidence type="ECO:0000313" key="2">
    <source>
        <dbReference type="EMBL" id="SVC31762.1"/>
    </source>
</evidence>
<feature type="compositionally biased region" description="Basic and acidic residues" evidence="1">
    <location>
        <begin position="1"/>
        <end position="16"/>
    </location>
</feature>
<protein>
    <submittedName>
        <fullName evidence="2">Uncharacterized protein</fullName>
    </submittedName>
</protein>
<sequence length="31" mass="3775">MTQKKTHDLNQKENVAHSHHNNQKQSLFFHF</sequence>